<dbReference type="PANTHER" id="PTHR43065">
    <property type="entry name" value="SENSOR HISTIDINE KINASE"/>
    <property type="match status" value="1"/>
</dbReference>
<dbReference type="AlphaFoldDB" id="A0A8J6XGZ5"/>
<dbReference type="SMART" id="SM00086">
    <property type="entry name" value="PAC"/>
    <property type="match status" value="3"/>
</dbReference>
<evidence type="ECO:0000259" key="2">
    <source>
        <dbReference type="PROSITE" id="PS50113"/>
    </source>
</evidence>
<organism evidence="3 4">
    <name type="scientific">Iningainema tapete BLCC-T55</name>
    <dbReference type="NCBI Taxonomy" id="2748662"/>
    <lineage>
        <taxon>Bacteria</taxon>
        <taxon>Bacillati</taxon>
        <taxon>Cyanobacteriota</taxon>
        <taxon>Cyanophyceae</taxon>
        <taxon>Nostocales</taxon>
        <taxon>Scytonemataceae</taxon>
        <taxon>Iningainema tapete</taxon>
    </lineage>
</organism>
<dbReference type="PROSITE" id="PS50113">
    <property type="entry name" value="PAC"/>
    <property type="match status" value="2"/>
</dbReference>
<dbReference type="Gene3D" id="3.30.450.20">
    <property type="entry name" value="PAS domain"/>
    <property type="match status" value="3"/>
</dbReference>
<dbReference type="SUPFAM" id="SSF55874">
    <property type="entry name" value="ATPase domain of HSP90 chaperone/DNA topoisomerase II/histidine kinase"/>
    <property type="match status" value="1"/>
</dbReference>
<dbReference type="InterPro" id="IPR001610">
    <property type="entry name" value="PAC"/>
</dbReference>
<dbReference type="InterPro" id="IPR011495">
    <property type="entry name" value="Sig_transdc_His_kin_sub2_dim/P"/>
</dbReference>
<evidence type="ECO:0000313" key="4">
    <source>
        <dbReference type="Proteomes" id="UP000629098"/>
    </source>
</evidence>
<dbReference type="InterPro" id="IPR000700">
    <property type="entry name" value="PAS-assoc_C"/>
</dbReference>
<proteinExistence type="predicted"/>
<dbReference type="SMART" id="SM00091">
    <property type="entry name" value="PAS"/>
    <property type="match status" value="3"/>
</dbReference>
<evidence type="ECO:0000259" key="1">
    <source>
        <dbReference type="PROSITE" id="PS50112"/>
    </source>
</evidence>
<keyword evidence="4" id="KW-1185">Reference proteome</keyword>
<feature type="domain" description="PAS" evidence="1">
    <location>
        <begin position="131"/>
        <end position="206"/>
    </location>
</feature>
<dbReference type="Pfam" id="PF02518">
    <property type="entry name" value="HATPase_c"/>
    <property type="match status" value="1"/>
</dbReference>
<dbReference type="Proteomes" id="UP000629098">
    <property type="component" value="Unassembled WGS sequence"/>
</dbReference>
<dbReference type="RefSeq" id="WP_190835698.1">
    <property type="nucleotide sequence ID" value="NZ_CAWPPI010000098.1"/>
</dbReference>
<dbReference type="EMBL" id="JACXAE010000098">
    <property type="protein sequence ID" value="MBD2776630.1"/>
    <property type="molecule type" value="Genomic_DNA"/>
</dbReference>
<feature type="domain" description="PAS" evidence="1">
    <location>
        <begin position="5"/>
        <end position="59"/>
    </location>
</feature>
<feature type="domain" description="PAC" evidence="2">
    <location>
        <begin position="210"/>
        <end position="263"/>
    </location>
</feature>
<feature type="domain" description="PAS" evidence="1">
    <location>
        <begin position="303"/>
        <end position="341"/>
    </location>
</feature>
<dbReference type="Gene3D" id="3.30.565.10">
    <property type="entry name" value="Histidine kinase-like ATPase, C-terminal domain"/>
    <property type="match status" value="1"/>
</dbReference>
<reference evidence="3" key="1">
    <citation type="submission" date="2020-09" db="EMBL/GenBank/DDBJ databases">
        <title>Iningainema tapete sp. nov. (Scytonemataceae, Cyanobacteria) from greenhouses in central Florida (USA) produces two types of nodularin with biosynthetic potential for microcystin-LR and anabaenopeptins.</title>
        <authorList>
            <person name="Berthold D.E."/>
            <person name="Lefler F.W."/>
            <person name="Huang I.-S."/>
            <person name="Abdulla H."/>
            <person name="Zimba P.V."/>
            <person name="Laughinghouse H.D. IV."/>
        </authorList>
    </citation>
    <scope>NUCLEOTIDE SEQUENCE</scope>
    <source>
        <strain evidence="3">BLCCT55</strain>
    </source>
</reference>
<dbReference type="Pfam" id="PF13426">
    <property type="entry name" value="PAS_9"/>
    <property type="match status" value="1"/>
</dbReference>
<dbReference type="InterPro" id="IPR003594">
    <property type="entry name" value="HATPase_dom"/>
</dbReference>
<name>A0A8J6XGZ5_9CYAN</name>
<protein>
    <submittedName>
        <fullName evidence="3">PAS domain S-box protein</fullName>
    </submittedName>
</protein>
<dbReference type="Pfam" id="PF13188">
    <property type="entry name" value="PAS_8"/>
    <property type="match status" value="1"/>
</dbReference>
<gene>
    <name evidence="3" type="ORF">ICL16_32410</name>
</gene>
<dbReference type="SUPFAM" id="SSF55785">
    <property type="entry name" value="PYP-like sensor domain (PAS domain)"/>
    <property type="match status" value="3"/>
</dbReference>
<dbReference type="Pfam" id="PF07568">
    <property type="entry name" value="HisKA_2"/>
    <property type="match status" value="1"/>
</dbReference>
<sequence length="639" mass="72604">MFSTDKDKLQALFNEALDAMLIADDTGTYVDANPAACELLGLSRQEILTRSIANFTEPSVDFSQVWQQFLEQGRVRGEFRIFRPDGTVRETEYKAVANFVPHLHLSILRDITERKRTIAERNQIEAQLRSKQRFIEQIAESMPAILYIYDLYEQRNIYANRQLSKVLGLSPETAQAMGTALLPSLIHPDDWFKVAQSRQQLALAKDGEVVEIEYRMRHASGEWVWLYGRDVVLTRNADGSPRQILGTATDITRSKQTEQKLRQTQAKYIALNEVLEQRVAQRTEELSKEISDRHHLEEELRASQQKYKTLFDILPIGISITDPSGKLLEVNSAAEQILGISFVEHNQRRCDSPHWQIVRPDGSPMPRSEHACIQALTKQRIVQDVEMGVLKPNGAVSWLYVTASPIPLERYGVAIAYTDITDRKQAQDRLRASLQEKEVLLAEIHHRVKNNLYVICSLLELQIDRLSDPLAKAALENSCNRVGSMALVHENLYQTNNFSGVDFASYVQQLAGDLLESYEFDTSNVMLNFDSNPVFLNIDQAIPCGLLLNELITNALKHGVKDSSSGQIYIQLTCLADGWIELCVGNDGTRLPDDFDLERNASMGLRLVMMFVEQLTGRLELERGDVTWFKVKFPHINIK</sequence>
<dbReference type="PANTHER" id="PTHR43065:SF23">
    <property type="entry name" value="SENSOR HISTIDINE KINASE PDTAS"/>
    <property type="match status" value="1"/>
</dbReference>
<dbReference type="InterPro" id="IPR013655">
    <property type="entry name" value="PAS_fold_3"/>
</dbReference>
<dbReference type="InterPro" id="IPR000014">
    <property type="entry name" value="PAS"/>
</dbReference>
<accession>A0A8J6XGZ5</accession>
<dbReference type="NCBIfam" id="TIGR00229">
    <property type="entry name" value="sensory_box"/>
    <property type="match status" value="3"/>
</dbReference>
<dbReference type="InterPro" id="IPR035965">
    <property type="entry name" value="PAS-like_dom_sf"/>
</dbReference>
<dbReference type="SMART" id="SM00387">
    <property type="entry name" value="HATPase_c"/>
    <property type="match status" value="1"/>
</dbReference>
<dbReference type="PROSITE" id="PS50112">
    <property type="entry name" value="PAS"/>
    <property type="match status" value="3"/>
</dbReference>
<feature type="domain" description="PAC" evidence="2">
    <location>
        <begin position="383"/>
        <end position="432"/>
    </location>
</feature>
<dbReference type="Pfam" id="PF08447">
    <property type="entry name" value="PAS_3"/>
    <property type="match status" value="1"/>
</dbReference>
<dbReference type="CDD" id="cd00130">
    <property type="entry name" value="PAS"/>
    <property type="match status" value="3"/>
</dbReference>
<comment type="caution">
    <text evidence="3">The sequence shown here is derived from an EMBL/GenBank/DDBJ whole genome shotgun (WGS) entry which is preliminary data.</text>
</comment>
<evidence type="ECO:0000313" key="3">
    <source>
        <dbReference type="EMBL" id="MBD2776630.1"/>
    </source>
</evidence>
<dbReference type="InterPro" id="IPR036890">
    <property type="entry name" value="HATPase_C_sf"/>
</dbReference>